<evidence type="ECO:0000256" key="3">
    <source>
        <dbReference type="ARBA" id="ARBA00022723"/>
    </source>
</evidence>
<evidence type="ECO:0000313" key="11">
    <source>
        <dbReference type="EMBL" id="NKZ06187.1"/>
    </source>
</evidence>
<evidence type="ECO:0000256" key="9">
    <source>
        <dbReference type="SAM" id="MobiDB-lite"/>
    </source>
</evidence>
<comment type="caution">
    <text evidence="11">The sequence shown here is derived from an EMBL/GenBank/DDBJ whole genome shotgun (WGS) entry which is preliminary data.</text>
</comment>
<organism evidence="11 12">
    <name type="scientific">Actinomadura latina</name>
    <dbReference type="NCBI Taxonomy" id="163603"/>
    <lineage>
        <taxon>Bacteria</taxon>
        <taxon>Bacillati</taxon>
        <taxon>Actinomycetota</taxon>
        <taxon>Actinomycetes</taxon>
        <taxon>Streptosporangiales</taxon>
        <taxon>Thermomonosporaceae</taxon>
        <taxon>Actinomadura</taxon>
    </lineage>
</organism>
<reference evidence="11 12" key="1">
    <citation type="submission" date="2020-04" db="EMBL/GenBank/DDBJ databases">
        <title>MicrobeNet Type strains.</title>
        <authorList>
            <person name="Nicholson A.C."/>
        </authorList>
    </citation>
    <scope>NUCLEOTIDE SEQUENCE [LARGE SCALE GENOMIC DNA]</scope>
    <source>
        <strain evidence="11 12">ATCC BAA-277</strain>
    </source>
</reference>
<gene>
    <name evidence="8" type="primary">priA</name>
    <name evidence="11" type="ORF">HGB48_20905</name>
</gene>
<feature type="binding site" evidence="8">
    <location>
        <position position="438"/>
    </location>
    <ligand>
        <name>Zn(2+)</name>
        <dbReference type="ChEBI" id="CHEBI:29105"/>
        <label>2</label>
    </ligand>
</feature>
<comment type="subunit">
    <text evidence="8">Component of the replication restart primosome.</text>
</comment>
<sequence length="700" mass="74439">MTKDGGGTDLIPGLDDLPRAPADKPDKSGKAGKAGKKGARRPAGELPVARIAVDMSLPHLDRPFDYLVPAGMDAKAVPGCRVRVRFAGQLVDGFLLERVAESGHDGKLLFLERVTSPEPVLTPEIAVLVREVADRYAGTFADVLRLAVPPRHARVEAEPVPEAEPVAEAETREVPGAADAGVWRDYQAGPSFLNALTEGRAPRAVWTALPGPGWTSAIARAVAATLNGGRGAIVVVADGRDVARVDAALKDELGEGLHVALTAELGPAERYRRWLTVLRGKARAVVGTRAAMFAPVTDLGLVVLWDDGDDVHAEPHAPYPHPRDVLALRAHRADAGALIGGFTRTTDATQLVESGWAHTLSAGRERVRAEMPRVRYVGEDAQLARDAAARTARLPNVAFEAARQALEDGPVLVQVPRRGYVPGIACGRCRTSARCEACQGPLSLASSHAAPYCRWCGRIAGDWHCPECGFFQVRAVVVGAKRTAEELGRAFPGVPVRTSGRDAILEQIGPERALVVSTPGAEPPAEEGYTAALLLDGWVLLGRPDLRAGEETLRRWMNAASLVRPQGPVIVAAEGSLPPVQALVRWDPVTYAERELAERREAGFPPAARMASLTGSPAAIRELLADARLPDGAEVLGPVPVPIPASQAGADVQEKERALVRAPRSLGNAMARALKEAQGVRSARKATETVRVQIDPLELI</sequence>
<dbReference type="PANTHER" id="PTHR30580">
    <property type="entry name" value="PRIMOSOMAL PROTEIN N"/>
    <property type="match status" value="1"/>
</dbReference>
<keyword evidence="7 8" id="KW-0238">DNA-binding</keyword>
<dbReference type="HAMAP" id="MF_00983">
    <property type="entry name" value="PriA"/>
    <property type="match status" value="1"/>
</dbReference>
<dbReference type="Proteomes" id="UP000579250">
    <property type="component" value="Unassembled WGS sequence"/>
</dbReference>
<keyword evidence="4 8" id="KW-0547">Nucleotide-binding</keyword>
<keyword evidence="3 8" id="KW-0479">Metal-binding</keyword>
<dbReference type="GO" id="GO:0008270">
    <property type="term" value="F:zinc ion binding"/>
    <property type="evidence" value="ECO:0007669"/>
    <property type="project" value="UniProtKB-UniRule"/>
</dbReference>
<accession>A0A846Z2S3</accession>
<evidence type="ECO:0000256" key="2">
    <source>
        <dbReference type="ARBA" id="ARBA00022705"/>
    </source>
</evidence>
<keyword evidence="6 8" id="KW-0067">ATP-binding</keyword>
<dbReference type="InterPro" id="IPR042115">
    <property type="entry name" value="PriA_3primeBD_sf"/>
</dbReference>
<dbReference type="RefSeq" id="WP_083946178.1">
    <property type="nucleotide sequence ID" value="NZ_JAAXPI010000031.1"/>
</dbReference>
<feature type="domain" description="Primosomal protein N' 3' DNA-binding" evidence="10">
    <location>
        <begin position="51"/>
        <end position="149"/>
    </location>
</feature>
<feature type="binding site" evidence="8">
    <location>
        <position position="456"/>
    </location>
    <ligand>
        <name>Zn(2+)</name>
        <dbReference type="ChEBI" id="CHEBI:29105"/>
        <label>2</label>
    </ligand>
</feature>
<comment type="caution">
    <text evidence="8">As this protein does not have any detectable helicase domains, it probably does not have helicase activity.</text>
</comment>
<evidence type="ECO:0000256" key="7">
    <source>
        <dbReference type="ARBA" id="ARBA00023125"/>
    </source>
</evidence>
<comment type="function">
    <text evidence="8">Initiates the restart of stalled replication forks, which reloads the replicative helicase on sites other than the origin of replication. Recognizes and binds to abandoned replication forks and remodels them to uncover a helicase loading site. Promotes assembly of the primosome at these replication forks.</text>
</comment>
<evidence type="ECO:0000256" key="5">
    <source>
        <dbReference type="ARBA" id="ARBA00022833"/>
    </source>
</evidence>
<evidence type="ECO:0000256" key="4">
    <source>
        <dbReference type="ARBA" id="ARBA00022741"/>
    </source>
</evidence>
<dbReference type="Gene3D" id="3.40.1440.60">
    <property type="entry name" value="PriA, 3(prime) DNA-binding domain"/>
    <property type="match status" value="1"/>
</dbReference>
<keyword evidence="5 8" id="KW-0862">Zinc</keyword>
<dbReference type="GO" id="GO:1990077">
    <property type="term" value="C:primosome complex"/>
    <property type="evidence" value="ECO:0007669"/>
    <property type="project" value="UniProtKB-UniRule"/>
</dbReference>
<keyword evidence="1 8" id="KW-0639">Primosome</keyword>
<dbReference type="Gene3D" id="3.40.50.300">
    <property type="entry name" value="P-loop containing nucleotide triphosphate hydrolases"/>
    <property type="match status" value="1"/>
</dbReference>
<dbReference type="Pfam" id="PF17764">
    <property type="entry name" value="PriA_3primeBD"/>
    <property type="match status" value="1"/>
</dbReference>
<evidence type="ECO:0000256" key="1">
    <source>
        <dbReference type="ARBA" id="ARBA00022515"/>
    </source>
</evidence>
<evidence type="ECO:0000256" key="6">
    <source>
        <dbReference type="ARBA" id="ARBA00022840"/>
    </source>
</evidence>
<dbReference type="GO" id="GO:0043138">
    <property type="term" value="F:3'-5' DNA helicase activity"/>
    <property type="evidence" value="ECO:0007669"/>
    <property type="project" value="TreeGrafter"/>
</dbReference>
<dbReference type="GO" id="GO:0006302">
    <property type="term" value="P:double-strand break repair"/>
    <property type="evidence" value="ECO:0007669"/>
    <property type="project" value="InterPro"/>
</dbReference>
<feature type="binding site" evidence="8">
    <location>
        <position position="429"/>
    </location>
    <ligand>
        <name>Zn(2+)</name>
        <dbReference type="ChEBI" id="CHEBI:29105"/>
        <label>1</label>
    </ligand>
</feature>
<comment type="similarity">
    <text evidence="8">Belongs to the helicase family. PriA subfamily.</text>
</comment>
<dbReference type="GO" id="GO:0006270">
    <property type="term" value="P:DNA replication initiation"/>
    <property type="evidence" value="ECO:0007669"/>
    <property type="project" value="TreeGrafter"/>
</dbReference>
<dbReference type="GO" id="GO:0006269">
    <property type="term" value="P:DNA replication, synthesis of primer"/>
    <property type="evidence" value="ECO:0007669"/>
    <property type="project" value="UniProtKB-KW"/>
</dbReference>
<feature type="binding site" evidence="8">
    <location>
        <position position="468"/>
    </location>
    <ligand>
        <name>Zn(2+)</name>
        <dbReference type="ChEBI" id="CHEBI:29105"/>
        <label>1</label>
    </ligand>
</feature>
<dbReference type="InterPro" id="IPR041222">
    <property type="entry name" value="PriA_3primeBD"/>
</dbReference>
<dbReference type="GO" id="GO:0006310">
    <property type="term" value="P:DNA recombination"/>
    <property type="evidence" value="ECO:0007669"/>
    <property type="project" value="InterPro"/>
</dbReference>
<evidence type="ECO:0000256" key="8">
    <source>
        <dbReference type="HAMAP-Rule" id="MF_00983"/>
    </source>
</evidence>
<evidence type="ECO:0000259" key="10">
    <source>
        <dbReference type="Pfam" id="PF17764"/>
    </source>
</evidence>
<keyword evidence="2 8" id="KW-0235">DNA replication</keyword>
<dbReference type="PANTHER" id="PTHR30580:SF0">
    <property type="entry name" value="PRIMOSOMAL PROTEIN N"/>
    <property type="match status" value="1"/>
</dbReference>
<dbReference type="InterPro" id="IPR005259">
    <property type="entry name" value="PriA"/>
</dbReference>
<comment type="cofactor">
    <cofactor evidence="8">
        <name>Zn(2+)</name>
        <dbReference type="ChEBI" id="CHEBI:29105"/>
    </cofactor>
    <text evidence="8">Binds 2 zinc ions per subunit.</text>
</comment>
<proteinExistence type="inferred from homology"/>
<dbReference type="EMBL" id="JAAXPI010000031">
    <property type="protein sequence ID" value="NKZ06187.1"/>
    <property type="molecule type" value="Genomic_DNA"/>
</dbReference>
<feature type="binding site" evidence="8">
    <location>
        <position position="453"/>
    </location>
    <ligand>
        <name>Zn(2+)</name>
        <dbReference type="ChEBI" id="CHEBI:29105"/>
        <label>2</label>
    </ligand>
</feature>
<dbReference type="NCBIfam" id="NF011452">
    <property type="entry name" value="PRK14873.1-2"/>
    <property type="match status" value="1"/>
</dbReference>
<dbReference type="AlphaFoldDB" id="A0A846Z2S3"/>
<name>A0A846Z2S3_9ACTN</name>
<feature type="compositionally biased region" description="Basic and acidic residues" evidence="9">
    <location>
        <begin position="16"/>
        <end position="29"/>
    </location>
</feature>
<dbReference type="GO" id="GO:0005524">
    <property type="term" value="F:ATP binding"/>
    <property type="evidence" value="ECO:0007669"/>
    <property type="project" value="UniProtKB-UniRule"/>
</dbReference>
<evidence type="ECO:0000313" key="12">
    <source>
        <dbReference type="Proteomes" id="UP000579250"/>
    </source>
</evidence>
<keyword evidence="12" id="KW-1185">Reference proteome</keyword>
<dbReference type="GO" id="GO:0003677">
    <property type="term" value="F:DNA binding"/>
    <property type="evidence" value="ECO:0007669"/>
    <property type="project" value="UniProtKB-UniRule"/>
</dbReference>
<dbReference type="InterPro" id="IPR027417">
    <property type="entry name" value="P-loop_NTPase"/>
</dbReference>
<feature type="binding site" evidence="8">
    <location>
        <position position="426"/>
    </location>
    <ligand>
        <name>Zn(2+)</name>
        <dbReference type="ChEBI" id="CHEBI:29105"/>
        <label>1</label>
    </ligand>
</feature>
<feature type="binding site" evidence="8">
    <location>
        <position position="465"/>
    </location>
    <ligand>
        <name>Zn(2+)</name>
        <dbReference type="ChEBI" id="CHEBI:29105"/>
        <label>1</label>
    </ligand>
</feature>
<protein>
    <recommendedName>
        <fullName evidence="8">Probable replication restart protein PriA</fullName>
    </recommendedName>
    <alternativeName>
        <fullName evidence="8">Putative ATP-dependent DNA helicase PriA</fullName>
    </alternativeName>
</protein>
<feature type="region of interest" description="Disordered" evidence="9">
    <location>
        <begin position="1"/>
        <end position="42"/>
    </location>
</feature>
<feature type="binding site" evidence="8">
    <location>
        <position position="435"/>
    </location>
    <ligand>
        <name>Zn(2+)</name>
        <dbReference type="ChEBI" id="CHEBI:29105"/>
        <label>2</label>
    </ligand>
</feature>